<name>A0A058ZK98_9RHOB</name>
<sequence>MSEQLTFDLPQRTAQGRDDFFVSPANALAVAQMDDWQNWPQRKLVLVGPEGAGKTHLTHVWADICGARVINGADILTTDVASLAGGGAVAVENADRIFGPKSEATLFHLHNLVLAEGGTLLLTARASPRQWPLALPDLKSRMEATATATLEAPDDALLSALLVKLFTDRQLQVNPTLIPYLVGRMERSFGDAQRLVAALDAAALRENRAVTRGLAAQVLDNLNPDG</sequence>
<keyword evidence="2" id="KW-1185">Reference proteome</keyword>
<organism evidence="1 2">
    <name type="scientific">Actibacterium atlanticum</name>
    <dbReference type="NCBI Taxonomy" id="1461693"/>
    <lineage>
        <taxon>Bacteria</taxon>
        <taxon>Pseudomonadati</taxon>
        <taxon>Pseudomonadota</taxon>
        <taxon>Alphaproteobacteria</taxon>
        <taxon>Rhodobacterales</taxon>
        <taxon>Roseobacteraceae</taxon>
        <taxon>Actibacterium</taxon>
    </lineage>
</organism>
<dbReference type="PANTHER" id="PTHR30050:SF5">
    <property type="entry name" value="DNAA REGULATORY INACTIVATOR HDA"/>
    <property type="match status" value="1"/>
</dbReference>
<comment type="caution">
    <text evidence="1">The sequence shown here is derived from an EMBL/GenBank/DDBJ whole genome shotgun (WGS) entry which is preliminary data.</text>
</comment>
<dbReference type="Gene3D" id="1.10.8.60">
    <property type="match status" value="1"/>
</dbReference>
<dbReference type="EMBL" id="AQQY01000007">
    <property type="protein sequence ID" value="KCV81635.1"/>
    <property type="molecule type" value="Genomic_DNA"/>
</dbReference>
<gene>
    <name evidence="1" type="ORF">ATO10_12002</name>
</gene>
<dbReference type="SUPFAM" id="SSF52540">
    <property type="entry name" value="P-loop containing nucleoside triphosphate hydrolases"/>
    <property type="match status" value="1"/>
</dbReference>
<dbReference type="PATRIC" id="fig|1461693.3.peg.2435"/>
<dbReference type="InterPro" id="IPR027417">
    <property type="entry name" value="P-loop_NTPase"/>
</dbReference>
<dbReference type="RefSeq" id="WP_035251793.1">
    <property type="nucleotide sequence ID" value="NZ_AQQY01000007.1"/>
</dbReference>
<protein>
    <submittedName>
        <fullName evidence="1">Chromosomal replication initiator, DnaA</fullName>
    </submittedName>
</protein>
<dbReference type="PANTHER" id="PTHR30050">
    <property type="entry name" value="CHROMOSOMAL REPLICATION INITIATOR PROTEIN DNAA"/>
    <property type="match status" value="1"/>
</dbReference>
<dbReference type="STRING" id="1461693.ATO10_12002"/>
<dbReference type="AlphaFoldDB" id="A0A058ZK98"/>
<dbReference type="OrthoDB" id="7390113at2"/>
<evidence type="ECO:0000313" key="2">
    <source>
        <dbReference type="Proteomes" id="UP000024836"/>
    </source>
</evidence>
<dbReference type="GO" id="GO:0003688">
    <property type="term" value="F:DNA replication origin binding"/>
    <property type="evidence" value="ECO:0007669"/>
    <property type="project" value="TreeGrafter"/>
</dbReference>
<accession>A0A058ZK98</accession>
<dbReference type="GO" id="GO:0006270">
    <property type="term" value="P:DNA replication initiation"/>
    <property type="evidence" value="ECO:0007669"/>
    <property type="project" value="TreeGrafter"/>
</dbReference>
<dbReference type="Gene3D" id="3.40.50.300">
    <property type="entry name" value="P-loop containing nucleotide triphosphate hydrolases"/>
    <property type="match status" value="1"/>
</dbReference>
<dbReference type="GO" id="GO:0005886">
    <property type="term" value="C:plasma membrane"/>
    <property type="evidence" value="ECO:0007669"/>
    <property type="project" value="TreeGrafter"/>
</dbReference>
<reference evidence="1 2" key="1">
    <citation type="submission" date="2013-04" db="EMBL/GenBank/DDBJ databases">
        <title>Shimia sp. 22II-S11-Z10 Genome Sequencing.</title>
        <authorList>
            <person name="Lai Q."/>
            <person name="Li G."/>
            <person name="Shao Z."/>
        </authorList>
    </citation>
    <scope>NUCLEOTIDE SEQUENCE [LARGE SCALE GENOMIC DNA]</scope>
    <source>
        <strain evidence="2">22II-S11-Z10</strain>
    </source>
</reference>
<dbReference type="eggNOG" id="COG0593">
    <property type="taxonomic scope" value="Bacteria"/>
</dbReference>
<proteinExistence type="predicted"/>
<evidence type="ECO:0000313" key="1">
    <source>
        <dbReference type="EMBL" id="KCV81635.1"/>
    </source>
</evidence>
<dbReference type="Proteomes" id="UP000024836">
    <property type="component" value="Unassembled WGS sequence"/>
</dbReference>